<organism evidence="6 7">
    <name type="scientific">Methylobacterium thuringiense</name>
    <dbReference type="NCBI Taxonomy" id="1003091"/>
    <lineage>
        <taxon>Bacteria</taxon>
        <taxon>Pseudomonadati</taxon>
        <taxon>Pseudomonadota</taxon>
        <taxon>Alphaproteobacteria</taxon>
        <taxon>Hyphomicrobiales</taxon>
        <taxon>Methylobacteriaceae</taxon>
        <taxon>Methylobacterium</taxon>
    </lineage>
</organism>
<dbReference type="SUPFAM" id="SSF48498">
    <property type="entry name" value="Tetracyclin repressor-like, C-terminal domain"/>
    <property type="match status" value="1"/>
</dbReference>
<feature type="domain" description="HTH tetR-type" evidence="5">
    <location>
        <begin position="17"/>
        <end position="77"/>
    </location>
</feature>
<reference evidence="6" key="1">
    <citation type="journal article" date="2021" name="Front. Microbiol.">
        <title>Comprehensive Comparative Genomics and Phenotyping of Methylobacterium Species.</title>
        <authorList>
            <person name="Alessa O."/>
            <person name="Ogura Y."/>
            <person name="Fujitani Y."/>
            <person name="Takami H."/>
            <person name="Hayashi T."/>
            <person name="Sahin N."/>
            <person name="Tani A."/>
        </authorList>
    </citation>
    <scope>NUCLEOTIDE SEQUENCE</scope>
    <source>
        <strain evidence="6">DSM 23674</strain>
    </source>
</reference>
<evidence type="ECO:0000313" key="6">
    <source>
        <dbReference type="EMBL" id="GJE56791.1"/>
    </source>
</evidence>
<dbReference type="PANTHER" id="PTHR30055">
    <property type="entry name" value="HTH-TYPE TRANSCRIPTIONAL REGULATOR RUTR"/>
    <property type="match status" value="1"/>
</dbReference>
<evidence type="ECO:0000313" key="7">
    <source>
        <dbReference type="Proteomes" id="UP001055101"/>
    </source>
</evidence>
<evidence type="ECO:0000256" key="4">
    <source>
        <dbReference type="PROSITE-ProRule" id="PRU00335"/>
    </source>
</evidence>
<feature type="DNA-binding region" description="H-T-H motif" evidence="4">
    <location>
        <begin position="40"/>
        <end position="59"/>
    </location>
</feature>
<dbReference type="Pfam" id="PF00440">
    <property type="entry name" value="TetR_N"/>
    <property type="match status" value="1"/>
</dbReference>
<dbReference type="InterPro" id="IPR050109">
    <property type="entry name" value="HTH-type_TetR-like_transc_reg"/>
</dbReference>
<dbReference type="InterPro" id="IPR009057">
    <property type="entry name" value="Homeodomain-like_sf"/>
</dbReference>
<dbReference type="PROSITE" id="PS50977">
    <property type="entry name" value="HTH_TETR_2"/>
    <property type="match status" value="1"/>
</dbReference>
<keyword evidence="7" id="KW-1185">Reference proteome</keyword>
<reference evidence="6" key="2">
    <citation type="submission" date="2021-08" db="EMBL/GenBank/DDBJ databases">
        <authorList>
            <person name="Tani A."/>
            <person name="Ola A."/>
            <person name="Ogura Y."/>
            <person name="Katsura K."/>
            <person name="Hayashi T."/>
        </authorList>
    </citation>
    <scope>NUCLEOTIDE SEQUENCE</scope>
    <source>
        <strain evidence="6">DSM 23674</strain>
    </source>
</reference>
<dbReference type="SUPFAM" id="SSF46689">
    <property type="entry name" value="Homeodomain-like"/>
    <property type="match status" value="1"/>
</dbReference>
<dbReference type="PANTHER" id="PTHR30055:SF151">
    <property type="entry name" value="TRANSCRIPTIONAL REGULATORY PROTEIN"/>
    <property type="match status" value="1"/>
</dbReference>
<keyword evidence="2 4" id="KW-0238">DNA-binding</keyword>
<evidence type="ECO:0000256" key="2">
    <source>
        <dbReference type="ARBA" id="ARBA00023125"/>
    </source>
</evidence>
<dbReference type="Proteomes" id="UP001055101">
    <property type="component" value="Unassembled WGS sequence"/>
</dbReference>
<keyword evidence="3" id="KW-0804">Transcription</keyword>
<proteinExistence type="predicted"/>
<evidence type="ECO:0000259" key="5">
    <source>
        <dbReference type="PROSITE" id="PS50977"/>
    </source>
</evidence>
<protein>
    <recommendedName>
        <fullName evidence="5">HTH tetR-type domain-containing protein</fullName>
    </recommendedName>
</protein>
<dbReference type="Gene3D" id="1.10.357.10">
    <property type="entry name" value="Tetracycline Repressor, domain 2"/>
    <property type="match status" value="1"/>
</dbReference>
<keyword evidence="1" id="KW-0805">Transcription regulation</keyword>
<evidence type="ECO:0000256" key="3">
    <source>
        <dbReference type="ARBA" id="ARBA00023163"/>
    </source>
</evidence>
<dbReference type="Pfam" id="PF17935">
    <property type="entry name" value="TetR_C_27"/>
    <property type="match status" value="1"/>
</dbReference>
<dbReference type="InterPro" id="IPR001647">
    <property type="entry name" value="HTH_TetR"/>
</dbReference>
<evidence type="ECO:0000256" key="1">
    <source>
        <dbReference type="ARBA" id="ARBA00023015"/>
    </source>
</evidence>
<accession>A0ABQ4TNC3</accession>
<gene>
    <name evidence="6" type="ORF">EKPJFOCH_3299</name>
</gene>
<dbReference type="RefSeq" id="WP_147816591.1">
    <property type="nucleotide sequence ID" value="NZ_BPRA01000015.1"/>
</dbReference>
<name>A0ABQ4TNC3_9HYPH</name>
<comment type="caution">
    <text evidence="6">The sequence shown here is derived from an EMBL/GenBank/DDBJ whole genome shotgun (WGS) entry which is preliminary data.</text>
</comment>
<dbReference type="EMBL" id="BPRA01000015">
    <property type="protein sequence ID" value="GJE56791.1"/>
    <property type="molecule type" value="Genomic_DNA"/>
</dbReference>
<dbReference type="InterPro" id="IPR041478">
    <property type="entry name" value="TetR_C_27"/>
</dbReference>
<dbReference type="InterPro" id="IPR036271">
    <property type="entry name" value="Tet_transcr_reg_TetR-rel_C_sf"/>
</dbReference>
<sequence>MTIAADPIHPLAEESAPTTRCRIIATAEQSFREIGYQKTTVADIAKTLKMSPANVYRFFDSKKAINEAVVGRLTREVEVLILAIAEAPGLSAADRLSEMITALHRDCLERCEAFPRMHEMVEAAMRESWAVCRHHVDSIVAVFERIISEGVRRGEFAVADTGLAAACVHAAIVRYCHPVLVSQCPEAPVPPLDAMIAFLLRGLTPARRP</sequence>